<dbReference type="AlphaFoldDB" id="A0A4Q9MPX5"/>
<accession>A0A4Q9MPX5</accession>
<evidence type="ECO:0000313" key="4">
    <source>
        <dbReference type="EMBL" id="TBU62552.1"/>
    </source>
</evidence>
<dbReference type="FunFam" id="1.10.8.270:FF:000023">
    <property type="entry name" value="TBC domain-containing protein C1778.09"/>
    <property type="match status" value="1"/>
</dbReference>
<dbReference type="InterPro" id="IPR000195">
    <property type="entry name" value="Rab-GAP-TBC_dom"/>
</dbReference>
<feature type="compositionally biased region" description="Polar residues" evidence="1">
    <location>
        <begin position="160"/>
        <end position="177"/>
    </location>
</feature>
<dbReference type="InterPro" id="IPR050302">
    <property type="entry name" value="Rab_GAP_TBC_domain"/>
</dbReference>
<dbReference type="SUPFAM" id="SSF47923">
    <property type="entry name" value="Ypt/Rab-GAP domain of gyp1p"/>
    <property type="match status" value="2"/>
</dbReference>
<feature type="region of interest" description="Disordered" evidence="1">
    <location>
        <begin position="144"/>
        <end position="320"/>
    </location>
</feature>
<dbReference type="InterPro" id="IPR035969">
    <property type="entry name" value="Rab-GAP_TBC_sf"/>
</dbReference>
<gene>
    <name evidence="4" type="ORF">BD310DRAFT_56719</name>
    <name evidence="3" type="ORF">BD311DRAFT_833039</name>
</gene>
<protein>
    <submittedName>
        <fullName evidence="3">Rab-GTPase-TBC domain-containing protein</fullName>
    </submittedName>
</protein>
<dbReference type="OrthoDB" id="294251at2759"/>
<dbReference type="EMBL" id="ML145093">
    <property type="protein sequence ID" value="TBU62552.1"/>
    <property type="molecule type" value="Genomic_DNA"/>
</dbReference>
<evidence type="ECO:0000259" key="2">
    <source>
        <dbReference type="PROSITE" id="PS50086"/>
    </source>
</evidence>
<dbReference type="STRING" id="114155.A0A4Q9MPX5"/>
<dbReference type="Gene3D" id="1.10.8.270">
    <property type="entry name" value="putative rabgap domain of human tbc1 domain family member 14 like domains"/>
    <property type="match status" value="1"/>
</dbReference>
<organism evidence="3">
    <name type="scientific">Dichomitus squalens</name>
    <dbReference type="NCBI Taxonomy" id="114155"/>
    <lineage>
        <taxon>Eukaryota</taxon>
        <taxon>Fungi</taxon>
        <taxon>Dikarya</taxon>
        <taxon>Basidiomycota</taxon>
        <taxon>Agaricomycotina</taxon>
        <taxon>Agaricomycetes</taxon>
        <taxon>Polyporales</taxon>
        <taxon>Polyporaceae</taxon>
        <taxon>Dichomitus</taxon>
    </lineage>
</organism>
<dbReference type="PANTHER" id="PTHR47219:SF9">
    <property type="entry name" value="GTPASE ACTIVATING PROTEIN AND CENTROSOME-ASSOCIATED, ISOFORM B"/>
    <property type="match status" value="1"/>
</dbReference>
<dbReference type="Proteomes" id="UP000292957">
    <property type="component" value="Unassembled WGS sequence"/>
</dbReference>
<dbReference type="EMBL" id="ML143410">
    <property type="protein sequence ID" value="TBU29814.1"/>
    <property type="molecule type" value="Genomic_DNA"/>
</dbReference>
<dbReference type="Gene3D" id="1.10.472.80">
    <property type="entry name" value="Ypt/Rab-GAP domain of gyp1p, domain 3"/>
    <property type="match status" value="1"/>
</dbReference>
<dbReference type="SMART" id="SM00164">
    <property type="entry name" value="TBC"/>
    <property type="match status" value="1"/>
</dbReference>
<proteinExistence type="predicted"/>
<sequence>MSSPLYVVVPPTPISTPAPHSPGLSRTPDGHSLALPELTHSSSEGSTERERSSSDTTTIVTIYSMYEEEASSWSAAAASAVSQAAQSRPVSRSLKDGLGIHVAGSDSIHPIPSYRNSFLQQDPTALEDSAFYDTTTATYDVRRASMGKRHSTSDKPRHSVVSTTGTVQLAYTNSRPSSVVRHSIADGTSAGDTGTARRSIGIDRRPSGPRSRPTSAGQHRASTSNGGSKPLPLPLGSLDPKPLPQAPPLSPLISPPSSPGTPSSPPTRPLHLSFSPSPTPSLRVPAGDHLSPVSSPRSSTSAVSTPESNHSAVVRSEGEDADSFHVRSTYAQLDQCGVKGDGYDEGVERTRARVGGSRASELRAQQALGDGQEKTRELAPQEVELLQSLDRYGFFNTPSHDRLIAMPAAPFSKPLARTSAAVITGPASPPLLPHQPDSPPPVKEGSRTAKWGRMLVAASRDEGGNIDFWGIKPSKEPKFRERVYKGIPDCWRSAAWEVLMCRFSRTGKVELRELMAEYREALDKPSTYDVQIDLDVPRTISGHVLFRTRYGQGQRSLFHVLHSLSLKCETCGYCQGMGPLAATLLCYYEPERAYASLVRLHDSYSMHSVFSPGFPGLLEAIYVQERLTEQMLPAVYGAFKKHTVSTTSYATKWYITLFANSVPFQMQLRLWDAFLLEGHDIFVVVALAIIWVYRDHITSESANFETVLSLLSSFFVPEDEDAVLHWIEKVLGDKKIRSDMARWRQDWNRLVASGEHHSALL</sequence>
<dbReference type="GO" id="GO:0031267">
    <property type="term" value="F:small GTPase binding"/>
    <property type="evidence" value="ECO:0007669"/>
    <property type="project" value="TreeGrafter"/>
</dbReference>
<dbReference type="Proteomes" id="UP000292082">
    <property type="component" value="Unassembled WGS sequence"/>
</dbReference>
<feature type="compositionally biased region" description="Pro residues" evidence="1">
    <location>
        <begin position="241"/>
        <end position="268"/>
    </location>
</feature>
<dbReference type="Pfam" id="PF00566">
    <property type="entry name" value="RabGAP-TBC"/>
    <property type="match status" value="1"/>
</dbReference>
<feature type="domain" description="Rab-GAP TBC" evidence="2">
    <location>
        <begin position="486"/>
        <end position="678"/>
    </location>
</feature>
<keyword evidence="5" id="KW-1185">Reference proteome</keyword>
<dbReference type="PANTHER" id="PTHR47219">
    <property type="entry name" value="RAB GTPASE-ACTIVATING PROTEIN 1-LIKE"/>
    <property type="match status" value="1"/>
</dbReference>
<feature type="region of interest" description="Disordered" evidence="1">
    <location>
        <begin position="1"/>
        <end position="57"/>
    </location>
</feature>
<feature type="region of interest" description="Disordered" evidence="1">
    <location>
        <begin position="426"/>
        <end position="447"/>
    </location>
</feature>
<feature type="compositionally biased region" description="Low complexity" evidence="1">
    <location>
        <begin position="291"/>
        <end position="306"/>
    </location>
</feature>
<feature type="compositionally biased region" description="Low complexity" evidence="1">
    <location>
        <begin position="226"/>
        <end position="240"/>
    </location>
</feature>
<evidence type="ECO:0000313" key="3">
    <source>
        <dbReference type="EMBL" id="TBU29814.1"/>
    </source>
</evidence>
<dbReference type="PROSITE" id="PS50086">
    <property type="entry name" value="TBC_RABGAP"/>
    <property type="match status" value="1"/>
</dbReference>
<feature type="compositionally biased region" description="Pro residues" evidence="1">
    <location>
        <begin position="427"/>
        <end position="442"/>
    </location>
</feature>
<reference evidence="3 5" key="1">
    <citation type="submission" date="2019-01" db="EMBL/GenBank/DDBJ databases">
        <title>Draft genome sequences of three monokaryotic isolates of the white-rot basidiomycete fungus Dichomitus squalens.</title>
        <authorList>
            <consortium name="DOE Joint Genome Institute"/>
            <person name="Lopez S.C."/>
            <person name="Andreopoulos B."/>
            <person name="Pangilinan J."/>
            <person name="Lipzen A."/>
            <person name="Riley R."/>
            <person name="Ahrendt S."/>
            <person name="Ng V."/>
            <person name="Barry K."/>
            <person name="Daum C."/>
            <person name="Grigoriev I.V."/>
            <person name="Hilden K.S."/>
            <person name="Makela M.R."/>
            <person name="de Vries R.P."/>
        </authorList>
    </citation>
    <scope>NUCLEOTIDE SEQUENCE [LARGE SCALE GENOMIC DNA]</scope>
    <source>
        <strain evidence="4 5">CBS 464.89</strain>
        <strain evidence="3">OM18370.1</strain>
    </source>
</reference>
<feature type="compositionally biased region" description="Polar residues" evidence="1">
    <location>
        <begin position="216"/>
        <end position="225"/>
    </location>
</feature>
<evidence type="ECO:0000256" key="1">
    <source>
        <dbReference type="SAM" id="MobiDB-lite"/>
    </source>
</evidence>
<dbReference type="GO" id="GO:0005096">
    <property type="term" value="F:GTPase activator activity"/>
    <property type="evidence" value="ECO:0007669"/>
    <property type="project" value="TreeGrafter"/>
</dbReference>
<name>A0A4Q9MPX5_9APHY</name>
<feature type="compositionally biased region" description="Pro residues" evidence="1">
    <location>
        <begin position="10"/>
        <end position="20"/>
    </location>
</feature>
<evidence type="ECO:0000313" key="5">
    <source>
        <dbReference type="Proteomes" id="UP000292082"/>
    </source>
</evidence>